<sequence>MKRGPLEGSYILPVPAGTTVLPTYMESAEAWHFTANALDPVEIGNVVVVWLRAGGIKISRLTARAAAVVLIDREGDAVTFDRSEVVAIHRVRSIYRDL</sequence>
<evidence type="ECO:0000313" key="1">
    <source>
        <dbReference type="EMBL" id="MFC5068870.1"/>
    </source>
</evidence>
<proteinExistence type="predicted"/>
<evidence type="ECO:0000313" key="2">
    <source>
        <dbReference type="Proteomes" id="UP001595796"/>
    </source>
</evidence>
<accession>A0ABV9Z1J6</accession>
<name>A0ABV9Z1J6_9HYPH</name>
<protein>
    <submittedName>
        <fullName evidence="1">Uncharacterized protein</fullName>
    </submittedName>
</protein>
<dbReference type="RefSeq" id="WP_114955954.1">
    <property type="nucleotide sequence ID" value="NZ_JBHSJF010000006.1"/>
</dbReference>
<reference evidence="2" key="1">
    <citation type="journal article" date="2019" name="Int. J. Syst. Evol. Microbiol.">
        <title>The Global Catalogue of Microorganisms (GCM) 10K type strain sequencing project: providing services to taxonomists for standard genome sequencing and annotation.</title>
        <authorList>
            <consortium name="The Broad Institute Genomics Platform"/>
            <consortium name="The Broad Institute Genome Sequencing Center for Infectious Disease"/>
            <person name="Wu L."/>
            <person name="Ma J."/>
        </authorList>
    </citation>
    <scope>NUCLEOTIDE SEQUENCE [LARGE SCALE GENOMIC DNA]</scope>
    <source>
        <strain evidence="2">CGMCC 1.16444</strain>
    </source>
</reference>
<dbReference type="Proteomes" id="UP001595796">
    <property type="component" value="Unassembled WGS sequence"/>
</dbReference>
<gene>
    <name evidence="1" type="ORF">ACFPFW_12715</name>
</gene>
<dbReference type="EMBL" id="JBHSJF010000006">
    <property type="protein sequence ID" value="MFC5068870.1"/>
    <property type="molecule type" value="Genomic_DNA"/>
</dbReference>
<comment type="caution">
    <text evidence="1">The sequence shown here is derived from an EMBL/GenBank/DDBJ whole genome shotgun (WGS) entry which is preliminary data.</text>
</comment>
<organism evidence="1 2">
    <name type="scientific">Flaviflagellibacter deserti</name>
    <dbReference type="NCBI Taxonomy" id="2267266"/>
    <lineage>
        <taxon>Bacteria</taxon>
        <taxon>Pseudomonadati</taxon>
        <taxon>Pseudomonadota</taxon>
        <taxon>Alphaproteobacteria</taxon>
        <taxon>Hyphomicrobiales</taxon>
        <taxon>Flaviflagellibacter</taxon>
    </lineage>
</organism>
<keyword evidence="2" id="KW-1185">Reference proteome</keyword>